<dbReference type="InterPro" id="IPR028082">
    <property type="entry name" value="Peripla_BP_I"/>
</dbReference>
<dbReference type="Pfam" id="PF00356">
    <property type="entry name" value="LacI"/>
    <property type="match status" value="1"/>
</dbReference>
<dbReference type="SUPFAM" id="SSF53822">
    <property type="entry name" value="Periplasmic binding protein-like I"/>
    <property type="match status" value="1"/>
</dbReference>
<gene>
    <name evidence="6" type="ORF">U0C82_18090</name>
</gene>
<keyword evidence="4" id="KW-0804">Transcription</keyword>
<evidence type="ECO:0000256" key="3">
    <source>
        <dbReference type="ARBA" id="ARBA00023125"/>
    </source>
</evidence>
<name>A0ABU5I7E5_9HYPH</name>
<sequence length="339" mass="36022">MTIRDVAAAAEVSVATASRAINGTGRMADETRVRVREAALSIGYRPNMMARGLVQKRSFTIGLVTNDTYGRFTLPVAAGLSQAMHDRGVSVFLASTQDNPALELRTFEAMEEKCVDGLVVANRRVDRGLTLPETVKSIPTVYVMSACPDGAIGFNPDDVGAARAATEHLLSIGRTRIAHITGPKDFAAARYREEGWRAALAEAGLSAPAPAIYGTWSEAHGWDMAQQLLTTAAPDKRPDAVFCGNDQIARGFIDGATRLGVGIPGDVAIVGFDNWEIFAAATRPPLTTMDMGLLDLGRSAGLSLLDIVDGKRVEPGLRHQPYRIVIRGSCGTAKTAGTA</sequence>
<dbReference type="InterPro" id="IPR000843">
    <property type="entry name" value="HTH_LacI"/>
</dbReference>
<dbReference type="PROSITE" id="PS00356">
    <property type="entry name" value="HTH_LACI_1"/>
    <property type="match status" value="1"/>
</dbReference>
<dbReference type="Proteomes" id="UP001294412">
    <property type="component" value="Unassembled WGS sequence"/>
</dbReference>
<accession>A0ABU5I7E5</accession>
<evidence type="ECO:0000313" key="7">
    <source>
        <dbReference type="Proteomes" id="UP001294412"/>
    </source>
</evidence>
<keyword evidence="3 6" id="KW-0238">DNA-binding</keyword>
<dbReference type="GO" id="GO:0003677">
    <property type="term" value="F:DNA binding"/>
    <property type="evidence" value="ECO:0007669"/>
    <property type="project" value="UniProtKB-KW"/>
</dbReference>
<dbReference type="PANTHER" id="PTHR30146:SF148">
    <property type="entry name" value="HTH-TYPE TRANSCRIPTIONAL REPRESSOR PURR-RELATED"/>
    <property type="match status" value="1"/>
</dbReference>
<dbReference type="EMBL" id="JAXLPB010000009">
    <property type="protein sequence ID" value="MDY8111042.1"/>
    <property type="molecule type" value="Genomic_DNA"/>
</dbReference>
<evidence type="ECO:0000313" key="6">
    <source>
        <dbReference type="EMBL" id="MDY8111042.1"/>
    </source>
</evidence>
<reference evidence="6 7" key="1">
    <citation type="submission" date="2023-12" db="EMBL/GenBank/DDBJ databases">
        <title>Description of Novel Strain Fulvimarina sp. 2208YS6-2-32 isolated from Uroteuthis (Photololigo) edulis.</title>
        <authorList>
            <person name="Park J.-S."/>
        </authorList>
    </citation>
    <scope>NUCLEOTIDE SEQUENCE [LARGE SCALE GENOMIC DNA]</scope>
    <source>
        <strain evidence="6 7">2208YS6-2-32</strain>
    </source>
</reference>
<dbReference type="InterPro" id="IPR046335">
    <property type="entry name" value="LacI/GalR-like_sensor"/>
</dbReference>
<evidence type="ECO:0000256" key="4">
    <source>
        <dbReference type="ARBA" id="ARBA00023163"/>
    </source>
</evidence>
<evidence type="ECO:0000256" key="1">
    <source>
        <dbReference type="ARBA" id="ARBA00022491"/>
    </source>
</evidence>
<dbReference type="Pfam" id="PF13377">
    <property type="entry name" value="Peripla_BP_3"/>
    <property type="match status" value="1"/>
</dbReference>
<dbReference type="PROSITE" id="PS50932">
    <property type="entry name" value="HTH_LACI_2"/>
    <property type="match status" value="1"/>
</dbReference>
<dbReference type="RefSeq" id="WP_322189129.1">
    <property type="nucleotide sequence ID" value="NZ_JAXLPB010000009.1"/>
</dbReference>
<dbReference type="SUPFAM" id="SSF47413">
    <property type="entry name" value="lambda repressor-like DNA-binding domains"/>
    <property type="match status" value="1"/>
</dbReference>
<dbReference type="PANTHER" id="PTHR30146">
    <property type="entry name" value="LACI-RELATED TRANSCRIPTIONAL REPRESSOR"/>
    <property type="match status" value="1"/>
</dbReference>
<proteinExistence type="predicted"/>
<keyword evidence="7" id="KW-1185">Reference proteome</keyword>
<evidence type="ECO:0000256" key="2">
    <source>
        <dbReference type="ARBA" id="ARBA00023015"/>
    </source>
</evidence>
<dbReference type="Gene3D" id="1.10.260.40">
    <property type="entry name" value="lambda repressor-like DNA-binding domains"/>
    <property type="match status" value="1"/>
</dbReference>
<dbReference type="Gene3D" id="3.40.50.2300">
    <property type="match status" value="2"/>
</dbReference>
<feature type="domain" description="HTH lacI-type" evidence="5">
    <location>
        <begin position="1"/>
        <end position="55"/>
    </location>
</feature>
<organism evidence="6 7">
    <name type="scientific">Fulvimarina uroteuthidis</name>
    <dbReference type="NCBI Taxonomy" id="3098149"/>
    <lineage>
        <taxon>Bacteria</taxon>
        <taxon>Pseudomonadati</taxon>
        <taxon>Pseudomonadota</taxon>
        <taxon>Alphaproteobacteria</taxon>
        <taxon>Hyphomicrobiales</taxon>
        <taxon>Aurantimonadaceae</taxon>
        <taxon>Fulvimarina</taxon>
    </lineage>
</organism>
<dbReference type="InterPro" id="IPR010982">
    <property type="entry name" value="Lambda_DNA-bd_dom_sf"/>
</dbReference>
<dbReference type="SMART" id="SM00354">
    <property type="entry name" value="HTH_LACI"/>
    <property type="match status" value="1"/>
</dbReference>
<keyword evidence="2" id="KW-0805">Transcription regulation</keyword>
<dbReference type="CDD" id="cd01392">
    <property type="entry name" value="HTH_LacI"/>
    <property type="match status" value="1"/>
</dbReference>
<keyword evidence="1" id="KW-0678">Repressor</keyword>
<evidence type="ECO:0000259" key="5">
    <source>
        <dbReference type="PROSITE" id="PS50932"/>
    </source>
</evidence>
<comment type="caution">
    <text evidence="6">The sequence shown here is derived from an EMBL/GenBank/DDBJ whole genome shotgun (WGS) entry which is preliminary data.</text>
</comment>
<protein>
    <submittedName>
        <fullName evidence="6">LacI family DNA-binding transcriptional regulator</fullName>
    </submittedName>
</protein>
<dbReference type="CDD" id="cd06288">
    <property type="entry name" value="PBP1_sucrose_transcription_regulator"/>
    <property type="match status" value="1"/>
</dbReference>